<proteinExistence type="predicted"/>
<dbReference type="RefSeq" id="WP_167509794.1">
    <property type="nucleotide sequence ID" value="NZ_JACIDB010000001.1"/>
</dbReference>
<dbReference type="AlphaFoldDB" id="A0AAW3TM57"/>
<reference evidence="1 2" key="1">
    <citation type="submission" date="2020-08" db="EMBL/GenBank/DDBJ databases">
        <title>Genomic Encyclopedia of Type Strains, Phase IV (KMG-IV): sequencing the most valuable type-strain genomes for metagenomic binning, comparative biology and taxonomic classification.</title>
        <authorList>
            <person name="Goeker M."/>
        </authorList>
    </citation>
    <scope>NUCLEOTIDE SEQUENCE [LARGE SCALE GENOMIC DNA]</scope>
    <source>
        <strain evidence="1 2">DSM 15581</strain>
    </source>
</reference>
<organism evidence="1 2">
    <name type="scientific">Sphingomonas aquatilis</name>
    <dbReference type="NCBI Taxonomy" id="93063"/>
    <lineage>
        <taxon>Bacteria</taxon>
        <taxon>Pseudomonadati</taxon>
        <taxon>Pseudomonadota</taxon>
        <taxon>Alphaproteobacteria</taxon>
        <taxon>Sphingomonadales</taxon>
        <taxon>Sphingomonadaceae</taxon>
        <taxon>Sphingomonas</taxon>
    </lineage>
</organism>
<dbReference type="EMBL" id="JACIDB010000001">
    <property type="protein sequence ID" value="MBB3874223.1"/>
    <property type="molecule type" value="Genomic_DNA"/>
</dbReference>
<dbReference type="Proteomes" id="UP000528945">
    <property type="component" value="Unassembled WGS sequence"/>
</dbReference>
<protein>
    <submittedName>
        <fullName evidence="1">Uncharacterized protein</fullName>
    </submittedName>
</protein>
<evidence type="ECO:0000313" key="1">
    <source>
        <dbReference type="EMBL" id="MBB3874223.1"/>
    </source>
</evidence>
<comment type="caution">
    <text evidence="1">The sequence shown here is derived from an EMBL/GenBank/DDBJ whole genome shotgun (WGS) entry which is preliminary data.</text>
</comment>
<keyword evidence="2" id="KW-1185">Reference proteome</keyword>
<gene>
    <name evidence="1" type="ORF">GGR47_000439</name>
</gene>
<sequence>MTKYSPSRQCAFLGRAYRRAVAGVLRFDDAAGERDFILVSFLERGHAVVTIWIRVGIIHAKPWGSPNGAVDDRGGPTRSFGGDRMSRAAKTRCSSLLAIAKVSGTMLPISVNAGAGRRVSGRTSVDGVLRLSLGDQLGVASGHVEVDAAAVAVWRAIGERAFLALALDVKLGFGMSRHEGLPH</sequence>
<evidence type="ECO:0000313" key="2">
    <source>
        <dbReference type="Proteomes" id="UP000528945"/>
    </source>
</evidence>
<name>A0AAW3TM57_9SPHN</name>
<accession>A0AAW3TM57</accession>